<feature type="domain" description="BLUF" evidence="1">
    <location>
        <begin position="3"/>
        <end position="96"/>
    </location>
</feature>
<evidence type="ECO:0000313" key="2">
    <source>
        <dbReference type="EMBL" id="GGH81332.1"/>
    </source>
</evidence>
<name>A0ABQ2A047_9BACT</name>
<dbReference type="PROSITE" id="PS50925">
    <property type="entry name" value="BLUF"/>
    <property type="match status" value="1"/>
</dbReference>
<dbReference type="Pfam" id="PF04940">
    <property type="entry name" value="BLUF"/>
    <property type="match status" value="1"/>
</dbReference>
<organism evidence="2 3">
    <name type="scientific">Hymenobacter frigidus</name>
    <dbReference type="NCBI Taxonomy" id="1524095"/>
    <lineage>
        <taxon>Bacteria</taxon>
        <taxon>Pseudomonadati</taxon>
        <taxon>Bacteroidota</taxon>
        <taxon>Cytophagia</taxon>
        <taxon>Cytophagales</taxon>
        <taxon>Hymenobacteraceae</taxon>
        <taxon>Hymenobacter</taxon>
    </lineage>
</organism>
<evidence type="ECO:0000313" key="3">
    <source>
        <dbReference type="Proteomes" id="UP000637774"/>
    </source>
</evidence>
<dbReference type="Proteomes" id="UP000637774">
    <property type="component" value="Unassembled WGS sequence"/>
</dbReference>
<dbReference type="SUPFAM" id="SSF54975">
    <property type="entry name" value="Acylphosphatase/BLUF domain-like"/>
    <property type="match status" value="1"/>
</dbReference>
<dbReference type="InterPro" id="IPR007024">
    <property type="entry name" value="BLUF_domain"/>
</dbReference>
<dbReference type="InterPro" id="IPR036046">
    <property type="entry name" value="Acylphosphatase-like_dom_sf"/>
</dbReference>
<protein>
    <submittedName>
        <fullName evidence="2">Blue-light sensor BLUF</fullName>
    </submittedName>
</protein>
<reference evidence="3" key="1">
    <citation type="journal article" date="2019" name="Int. J. Syst. Evol. Microbiol.">
        <title>The Global Catalogue of Microorganisms (GCM) 10K type strain sequencing project: providing services to taxonomists for standard genome sequencing and annotation.</title>
        <authorList>
            <consortium name="The Broad Institute Genomics Platform"/>
            <consortium name="The Broad Institute Genome Sequencing Center for Infectious Disease"/>
            <person name="Wu L."/>
            <person name="Ma J."/>
        </authorList>
    </citation>
    <scope>NUCLEOTIDE SEQUENCE [LARGE SCALE GENOMIC DNA]</scope>
    <source>
        <strain evidence="3">CGMCC 1.14966</strain>
    </source>
</reference>
<proteinExistence type="predicted"/>
<comment type="caution">
    <text evidence="2">The sequence shown here is derived from an EMBL/GenBank/DDBJ whole genome shotgun (WGS) entry which is preliminary data.</text>
</comment>
<accession>A0ABQ2A047</accession>
<sequence length="161" mass="18314">MGLYQLIYQSQSLVPFEKEEIVTLLAGCRAYNTTHNITGLLLYTPDGRFLQMLEGEESTVRSLYLDKISTDPRQFSCRIYSEGPALKRSFPSWPLGFRNASADVLRTLLSNVPPDRHGLLVPRPHTRPELMKLLQEFLANGEVKASQEDPWTRTSGREPAY</sequence>
<dbReference type="Gene3D" id="3.30.70.100">
    <property type="match status" value="1"/>
</dbReference>
<keyword evidence="3" id="KW-1185">Reference proteome</keyword>
<gene>
    <name evidence="2" type="primary">blrB</name>
    <name evidence="2" type="ORF">GCM10011495_07900</name>
</gene>
<dbReference type="RefSeq" id="WP_188560731.1">
    <property type="nucleotide sequence ID" value="NZ_BMGY01000005.1"/>
</dbReference>
<dbReference type="SMART" id="SM01034">
    <property type="entry name" value="BLUF"/>
    <property type="match status" value="1"/>
</dbReference>
<evidence type="ECO:0000259" key="1">
    <source>
        <dbReference type="PROSITE" id="PS50925"/>
    </source>
</evidence>
<dbReference type="EMBL" id="BMGY01000005">
    <property type="protein sequence ID" value="GGH81332.1"/>
    <property type="molecule type" value="Genomic_DNA"/>
</dbReference>